<reference evidence="1" key="1">
    <citation type="submission" date="2021-01" db="EMBL/GenBank/DDBJ databases">
        <title>Whole genome shotgun sequence of Catellatospora methionotrophica NBRC 14553.</title>
        <authorList>
            <person name="Komaki H."/>
            <person name="Tamura T."/>
        </authorList>
    </citation>
    <scope>NUCLEOTIDE SEQUENCE</scope>
    <source>
        <strain evidence="1">NBRC 14553</strain>
    </source>
</reference>
<protein>
    <submittedName>
        <fullName evidence="1">Uncharacterized protein</fullName>
    </submittedName>
</protein>
<dbReference type="RefSeq" id="WP_166387717.1">
    <property type="nucleotide sequence ID" value="NZ_BAAATT010000010.1"/>
</dbReference>
<accession>A0A8J3LJ75</accession>
<organism evidence="1 2">
    <name type="scientific">Catellatospora methionotrophica</name>
    <dbReference type="NCBI Taxonomy" id="121620"/>
    <lineage>
        <taxon>Bacteria</taxon>
        <taxon>Bacillati</taxon>
        <taxon>Actinomycetota</taxon>
        <taxon>Actinomycetes</taxon>
        <taxon>Micromonosporales</taxon>
        <taxon>Micromonosporaceae</taxon>
        <taxon>Catellatospora</taxon>
    </lineage>
</organism>
<dbReference type="AlphaFoldDB" id="A0A8J3LJ75"/>
<proteinExistence type="predicted"/>
<keyword evidence="2" id="KW-1185">Reference proteome</keyword>
<sequence length="150" mass="15725">MTHLITRQAAVDAIAGHLADRTAFVVLAPPDLLAETTGRLRHLPGWTGYLDTGRDTVAQGNAEQFAALCGVAQVLGRPAVAVLTIPKTVPARRVAQALRRPVAADGSQDVLVVRVDGGPVCWPLLFVDALERVEPAAAAQLHAEDLAGLS</sequence>
<evidence type="ECO:0000313" key="1">
    <source>
        <dbReference type="EMBL" id="GIG16176.1"/>
    </source>
</evidence>
<gene>
    <name evidence="1" type="ORF">Cme02nite_45080</name>
</gene>
<evidence type="ECO:0000313" key="2">
    <source>
        <dbReference type="Proteomes" id="UP000660339"/>
    </source>
</evidence>
<dbReference type="EMBL" id="BONJ01000026">
    <property type="protein sequence ID" value="GIG16176.1"/>
    <property type="molecule type" value="Genomic_DNA"/>
</dbReference>
<name>A0A8J3LJ75_9ACTN</name>
<comment type="caution">
    <text evidence="1">The sequence shown here is derived from an EMBL/GenBank/DDBJ whole genome shotgun (WGS) entry which is preliminary data.</text>
</comment>
<dbReference type="Proteomes" id="UP000660339">
    <property type="component" value="Unassembled WGS sequence"/>
</dbReference>